<reference evidence="2 3" key="1">
    <citation type="journal article" date="2019" name="Int. J. Syst. Evol. Microbiol.">
        <title>The Global Catalogue of Microorganisms (GCM) 10K type strain sequencing project: providing services to taxonomists for standard genome sequencing and annotation.</title>
        <authorList>
            <consortium name="The Broad Institute Genomics Platform"/>
            <consortium name="The Broad Institute Genome Sequencing Center for Infectious Disease"/>
            <person name="Wu L."/>
            <person name="Ma J."/>
        </authorList>
    </citation>
    <scope>NUCLEOTIDE SEQUENCE [LARGE SCALE GENOMIC DNA]</scope>
    <source>
        <strain evidence="2 3">Q85</strain>
    </source>
</reference>
<proteinExistence type="predicted"/>
<gene>
    <name evidence="2" type="ORF">ACFQMK_02980</name>
</gene>
<evidence type="ECO:0000256" key="1">
    <source>
        <dbReference type="SAM" id="MobiDB-lite"/>
    </source>
</evidence>
<evidence type="ECO:0000313" key="2">
    <source>
        <dbReference type="EMBL" id="MFC7185867.1"/>
    </source>
</evidence>
<dbReference type="Proteomes" id="UP001596390">
    <property type="component" value="Unassembled WGS sequence"/>
</dbReference>
<feature type="region of interest" description="Disordered" evidence="1">
    <location>
        <begin position="37"/>
        <end position="61"/>
    </location>
</feature>
<dbReference type="AlphaFoldDB" id="A0ABD5YDQ5"/>
<sequence>MSIVTAGIPMTGAFSSVSAERTVSVGVAEDDEAFLSLEPSNGPNGAYAEQSGGTLELNLPC</sequence>
<evidence type="ECO:0000313" key="3">
    <source>
        <dbReference type="Proteomes" id="UP001596390"/>
    </source>
</evidence>
<dbReference type="EMBL" id="JBHSZZ010000011">
    <property type="protein sequence ID" value="MFC7185867.1"/>
    <property type="molecule type" value="Genomic_DNA"/>
</dbReference>
<accession>A0ABD5YDQ5</accession>
<comment type="caution">
    <text evidence="2">The sequence shown here is derived from an EMBL/GenBank/DDBJ whole genome shotgun (WGS) entry which is preliminary data.</text>
</comment>
<protein>
    <submittedName>
        <fullName evidence="2">Uncharacterized protein</fullName>
    </submittedName>
</protein>
<name>A0ABD5YDQ5_9EURY</name>
<keyword evidence="3" id="KW-1185">Reference proteome</keyword>
<organism evidence="2 3">
    <name type="scientific">Halorubrum yunnanense</name>
    <dbReference type="NCBI Taxonomy" id="1526162"/>
    <lineage>
        <taxon>Archaea</taxon>
        <taxon>Methanobacteriati</taxon>
        <taxon>Methanobacteriota</taxon>
        <taxon>Stenosarchaea group</taxon>
        <taxon>Halobacteria</taxon>
        <taxon>Halobacteriales</taxon>
        <taxon>Haloferacaceae</taxon>
        <taxon>Halorubrum</taxon>
    </lineage>
</organism>
<dbReference type="RefSeq" id="WP_267662849.1">
    <property type="nucleotide sequence ID" value="NZ_JAODIX010000011.1"/>
</dbReference>